<gene>
    <name evidence="1" type="ORF">M9Y10_010126</name>
</gene>
<dbReference type="PANTHER" id="PTHR45661">
    <property type="entry name" value="SURFACE ANTIGEN"/>
    <property type="match status" value="1"/>
</dbReference>
<keyword evidence="2" id="KW-1185">Reference proteome</keyword>
<evidence type="ECO:0000313" key="1">
    <source>
        <dbReference type="EMBL" id="KAK8867151.1"/>
    </source>
</evidence>
<sequence length="594" mass="68133">MKKFEIPIKEYEKDLETKSAKGKKKEILDLFKHHNKLRSEEDFRVIKENLHFACREGNLELIKIYLNESIVNDSETLELKIDETNRTASISRIAYSSEKVIFPRTYQHGSSEYLITSLIGNGYDLRTLKFSEDSAVKTIYRNSLYLRLEEIYFPSSLKELKKGWCYGAKNLTKITISPKIDHFAFKNNKYLIGKSDENNDEFDILLFASRDIDEIVIPSSIKIISSYAFKDCDKLTKVEFETNSNLQIIESYAFDCYNLTEFKIPPNSNLQKIGKFSFCCFKIKEICFPESLKELKEGWCSDLLNLTKITISPKNDHFVYKDGKYLIGKSGENNNEFDILLFASRDINEIVIPSSIKIISSYAFQNCDKLTKVEFETNSDLQRIGNNAFSYSNVKEIVIPSKVSKISTEAFHECHNLTKVEIFPKSNLQKIGKNAFSYSNINRIFIPSKVSIICEEAFYNCAYLSSVEFEADSNLQTIENHSFSYTNINRIIIPPKVSKIGERAFAMCKYLNKIDFATNSNLQTIEKNAFCISKSKGIIIPPKLSKIGEQAFSILLQIIEISEDSILESIPLSAFSQDQDIIIMIPLSKKKLII</sequence>
<proteinExistence type="predicted"/>
<evidence type="ECO:0008006" key="3">
    <source>
        <dbReference type="Google" id="ProtNLM"/>
    </source>
</evidence>
<dbReference type="InterPro" id="IPR032675">
    <property type="entry name" value="LRR_dom_sf"/>
</dbReference>
<dbReference type="InterPro" id="IPR053139">
    <property type="entry name" value="Surface_bspA-like"/>
</dbReference>
<dbReference type="EMBL" id="JAPFFF010000015">
    <property type="protein sequence ID" value="KAK8867151.1"/>
    <property type="molecule type" value="Genomic_DNA"/>
</dbReference>
<accession>A0ABR2IRJ5</accession>
<comment type="caution">
    <text evidence="1">The sequence shown here is derived from an EMBL/GenBank/DDBJ whole genome shotgun (WGS) entry which is preliminary data.</text>
</comment>
<evidence type="ECO:0000313" key="2">
    <source>
        <dbReference type="Proteomes" id="UP001470230"/>
    </source>
</evidence>
<dbReference type="InterPro" id="IPR026906">
    <property type="entry name" value="LRR_5"/>
</dbReference>
<dbReference type="Pfam" id="PF13306">
    <property type="entry name" value="LRR_5"/>
    <property type="match status" value="3"/>
</dbReference>
<organism evidence="1 2">
    <name type="scientific">Tritrichomonas musculus</name>
    <dbReference type="NCBI Taxonomy" id="1915356"/>
    <lineage>
        <taxon>Eukaryota</taxon>
        <taxon>Metamonada</taxon>
        <taxon>Parabasalia</taxon>
        <taxon>Tritrichomonadida</taxon>
        <taxon>Tritrichomonadidae</taxon>
        <taxon>Tritrichomonas</taxon>
    </lineage>
</organism>
<dbReference type="SUPFAM" id="SSF52058">
    <property type="entry name" value="L domain-like"/>
    <property type="match status" value="2"/>
</dbReference>
<dbReference type="Gene3D" id="3.80.10.10">
    <property type="entry name" value="Ribonuclease Inhibitor"/>
    <property type="match status" value="3"/>
</dbReference>
<dbReference type="Proteomes" id="UP001470230">
    <property type="component" value="Unassembled WGS sequence"/>
</dbReference>
<reference evidence="1 2" key="1">
    <citation type="submission" date="2024-04" db="EMBL/GenBank/DDBJ databases">
        <title>Tritrichomonas musculus Genome.</title>
        <authorList>
            <person name="Alves-Ferreira E."/>
            <person name="Grigg M."/>
            <person name="Lorenzi H."/>
            <person name="Galac M."/>
        </authorList>
    </citation>
    <scope>NUCLEOTIDE SEQUENCE [LARGE SCALE GENOMIC DNA]</scope>
    <source>
        <strain evidence="1 2">EAF2021</strain>
    </source>
</reference>
<name>A0ABR2IRJ5_9EUKA</name>
<protein>
    <recommendedName>
        <fullName evidence="3">Leucine-rich repeat domain-containing protein</fullName>
    </recommendedName>
</protein>
<dbReference type="PANTHER" id="PTHR45661:SF3">
    <property type="entry name" value="IG-LIKE DOMAIN-CONTAINING PROTEIN"/>
    <property type="match status" value="1"/>
</dbReference>